<evidence type="ECO:0000313" key="13">
    <source>
        <dbReference type="Proteomes" id="UP000242287"/>
    </source>
</evidence>
<evidence type="ECO:0000256" key="4">
    <source>
        <dbReference type="ARBA" id="ARBA00013533"/>
    </source>
</evidence>
<dbReference type="GO" id="GO:0000022">
    <property type="term" value="P:mitotic spindle elongation"/>
    <property type="evidence" value="ECO:0007669"/>
    <property type="project" value="TreeGrafter"/>
</dbReference>
<evidence type="ECO:0000256" key="3">
    <source>
        <dbReference type="ARBA" id="ARBA00008640"/>
    </source>
</evidence>
<evidence type="ECO:0000256" key="8">
    <source>
        <dbReference type="ARBA" id="ARBA00023034"/>
    </source>
</evidence>
<dbReference type="AlphaFoldDB" id="A0A2A9NT45"/>
<dbReference type="OrthoDB" id="166803at2759"/>
<keyword evidence="8" id="KW-0333">Golgi apparatus</keyword>
<dbReference type="Pfam" id="PF09335">
    <property type="entry name" value="VTT_dom"/>
    <property type="match status" value="1"/>
</dbReference>
<keyword evidence="13" id="KW-1185">Reference proteome</keyword>
<evidence type="ECO:0000256" key="1">
    <source>
        <dbReference type="ARBA" id="ARBA00002978"/>
    </source>
</evidence>
<evidence type="ECO:0000256" key="6">
    <source>
        <dbReference type="ARBA" id="ARBA00022692"/>
    </source>
</evidence>
<dbReference type="GO" id="GO:0000139">
    <property type="term" value="C:Golgi membrane"/>
    <property type="evidence" value="ECO:0007669"/>
    <property type="project" value="UniProtKB-SubCell"/>
</dbReference>
<reference evidence="12 13" key="1">
    <citation type="submission" date="2014-02" db="EMBL/GenBank/DDBJ databases">
        <title>Transposable element dynamics among asymbiotic and ectomycorrhizal Amanita fungi.</title>
        <authorList>
            <consortium name="DOE Joint Genome Institute"/>
            <person name="Hess J."/>
            <person name="Skrede I."/>
            <person name="Wolfe B."/>
            <person name="LaButti K."/>
            <person name="Ohm R.A."/>
            <person name="Grigoriev I.V."/>
            <person name="Pringle A."/>
        </authorList>
    </citation>
    <scope>NUCLEOTIDE SEQUENCE [LARGE SCALE GENOMIC DNA]</scope>
    <source>
        <strain evidence="12 13">SKay4041</strain>
    </source>
</reference>
<evidence type="ECO:0000256" key="2">
    <source>
        <dbReference type="ARBA" id="ARBA00004653"/>
    </source>
</evidence>
<dbReference type="PANTHER" id="PTHR47549:SF3">
    <property type="entry name" value="GOLGI APPARATUS MEMBRANE PROTEIN TVP38"/>
    <property type="match status" value="1"/>
</dbReference>
<feature type="transmembrane region" description="Helical" evidence="10">
    <location>
        <begin position="136"/>
        <end position="163"/>
    </location>
</feature>
<feature type="domain" description="VTT" evidence="11">
    <location>
        <begin position="155"/>
        <end position="271"/>
    </location>
</feature>
<evidence type="ECO:0000256" key="10">
    <source>
        <dbReference type="SAM" id="Phobius"/>
    </source>
</evidence>
<evidence type="ECO:0000256" key="5">
    <source>
        <dbReference type="ARBA" id="ARBA00020673"/>
    </source>
</evidence>
<protein>
    <recommendedName>
        <fullName evidence="4">Golgi apparatus membrane protein TVP38</fullName>
    </recommendedName>
    <alternativeName>
        <fullName evidence="5">Golgi apparatus membrane protein tvp38</fullName>
    </alternativeName>
</protein>
<dbReference type="InterPro" id="IPR032816">
    <property type="entry name" value="VTT_dom"/>
</dbReference>
<evidence type="ECO:0000259" key="11">
    <source>
        <dbReference type="Pfam" id="PF09335"/>
    </source>
</evidence>
<evidence type="ECO:0000313" key="12">
    <source>
        <dbReference type="EMBL" id="PFH52514.1"/>
    </source>
</evidence>
<dbReference type="GO" id="GO:0016192">
    <property type="term" value="P:vesicle-mediated transport"/>
    <property type="evidence" value="ECO:0007669"/>
    <property type="project" value="TreeGrafter"/>
</dbReference>
<proteinExistence type="inferred from homology"/>
<feature type="transmembrane region" description="Helical" evidence="10">
    <location>
        <begin position="92"/>
        <end position="116"/>
    </location>
</feature>
<feature type="transmembrane region" description="Helical" evidence="10">
    <location>
        <begin position="175"/>
        <end position="196"/>
    </location>
</feature>
<dbReference type="EMBL" id="KZ301978">
    <property type="protein sequence ID" value="PFH52514.1"/>
    <property type="molecule type" value="Genomic_DNA"/>
</dbReference>
<keyword evidence="7 10" id="KW-1133">Transmembrane helix</keyword>
<comment type="subcellular location">
    <subcellularLocation>
        <location evidence="2">Golgi apparatus membrane</location>
        <topology evidence="2">Multi-pass membrane protein</topology>
    </subcellularLocation>
</comment>
<organism evidence="12 13">
    <name type="scientific">Amanita thiersii Skay4041</name>
    <dbReference type="NCBI Taxonomy" id="703135"/>
    <lineage>
        <taxon>Eukaryota</taxon>
        <taxon>Fungi</taxon>
        <taxon>Dikarya</taxon>
        <taxon>Basidiomycota</taxon>
        <taxon>Agaricomycotina</taxon>
        <taxon>Agaricomycetes</taxon>
        <taxon>Agaricomycetidae</taxon>
        <taxon>Agaricales</taxon>
        <taxon>Pluteineae</taxon>
        <taxon>Amanitaceae</taxon>
        <taxon>Amanita</taxon>
    </lineage>
</organism>
<evidence type="ECO:0000256" key="7">
    <source>
        <dbReference type="ARBA" id="ARBA00022989"/>
    </source>
</evidence>
<feature type="transmembrane region" description="Helical" evidence="10">
    <location>
        <begin position="298"/>
        <end position="318"/>
    </location>
</feature>
<keyword evidence="9 10" id="KW-0472">Membrane</keyword>
<keyword evidence="6 10" id="KW-0812">Transmembrane</keyword>
<dbReference type="STRING" id="703135.A0A2A9NT45"/>
<comment type="function">
    <text evidence="1">Golgi membrane protein involved in vesicular trafficking and spindle migration.</text>
</comment>
<gene>
    <name evidence="12" type="ORF">AMATHDRAFT_56459</name>
</gene>
<dbReference type="Proteomes" id="UP000242287">
    <property type="component" value="Unassembled WGS sequence"/>
</dbReference>
<name>A0A2A9NT45_9AGAR</name>
<comment type="similarity">
    <text evidence="3">Belongs to the TVP38/TMEM64 family.</text>
</comment>
<sequence>MENFSPLQHLHPLPHSFNEKPSCHLLPPSQSPSEANLSHLRSSPLSSATLPSRLFHSSQSSSHSTQPFAFPHSRTHIRPPYARPRALRILNLLRSCLPILMYILTSLGFLIAIALYRDEVFTYLDELSHWLRADEQYGYAVMFLLIFITTFPPIPLYSTLIILSGYTFGPWTGAIISYFAALTGALTVFIISRSLLRDSISRWLASYTAIKRVVRAIDKRPKLLFLIRLAPYPYNVMNCLLAASPTLTLHTYTVCTALSLFKVIIHTSLGASVHSFKDFHHDRGTGKPNDESGADSVARMWTIIGILLCIVIFVYLSIIARRAVDDELEEEDQTGDNEETEAFLSPYDQIDREALNAGNNARPEQTMVESPFRTAHQMVPFQRTLEHLDSDGWYEQLIHT</sequence>
<evidence type="ECO:0000256" key="9">
    <source>
        <dbReference type="ARBA" id="ARBA00023136"/>
    </source>
</evidence>
<dbReference type="InterPro" id="IPR051076">
    <property type="entry name" value="Golgi_membrane_TVP38/TMEM64"/>
</dbReference>
<dbReference type="PANTHER" id="PTHR47549">
    <property type="entry name" value="GOLGI APPARATUS MEMBRANE PROTEIN TVP38-RELATED"/>
    <property type="match status" value="1"/>
</dbReference>
<accession>A0A2A9NT45</accession>